<proteinExistence type="predicted"/>
<dbReference type="PROSITE" id="PS50082">
    <property type="entry name" value="WD_REPEATS_2"/>
    <property type="match status" value="1"/>
</dbReference>
<dbReference type="InterPro" id="IPR001680">
    <property type="entry name" value="WD40_rpt"/>
</dbReference>
<dbReference type="Pfam" id="PF00400">
    <property type="entry name" value="WD40"/>
    <property type="match status" value="2"/>
</dbReference>
<accession>A0A9P5RWX9</accession>
<dbReference type="Gene3D" id="2.130.10.10">
    <property type="entry name" value="YVTN repeat-like/Quinoprotein amine dehydrogenase"/>
    <property type="match status" value="1"/>
</dbReference>
<protein>
    <submittedName>
        <fullName evidence="2">Uncharacterized protein</fullName>
    </submittedName>
</protein>
<dbReference type="SMART" id="SM00320">
    <property type="entry name" value="WD40"/>
    <property type="match status" value="2"/>
</dbReference>
<dbReference type="AlphaFoldDB" id="A0A9P5RWX9"/>
<dbReference type="EMBL" id="JAAAUQ010000524">
    <property type="protein sequence ID" value="KAF9149480.1"/>
    <property type="molecule type" value="Genomic_DNA"/>
</dbReference>
<keyword evidence="3" id="KW-1185">Reference proteome</keyword>
<feature type="repeat" description="WD" evidence="1">
    <location>
        <begin position="62"/>
        <end position="95"/>
    </location>
</feature>
<evidence type="ECO:0000256" key="1">
    <source>
        <dbReference type="PROSITE-ProRule" id="PRU00221"/>
    </source>
</evidence>
<evidence type="ECO:0000313" key="3">
    <source>
        <dbReference type="Proteomes" id="UP000748756"/>
    </source>
</evidence>
<dbReference type="PROSITE" id="PS50294">
    <property type="entry name" value="WD_REPEATS_REGION"/>
    <property type="match status" value="1"/>
</dbReference>
<gene>
    <name evidence="2" type="ORF">BG015_008726</name>
</gene>
<evidence type="ECO:0000313" key="2">
    <source>
        <dbReference type="EMBL" id="KAF9149480.1"/>
    </source>
</evidence>
<sequence>MRPIDVHGANETHRYLPRQDTIYGLAFSSCGQWIVIRSERSIRLWNSVARYGAQTWKCMAVIEEFFGQVNSVAWRPRSLEFATGCDDGSVRVWKVLEKGGRVSVQMIWSSGPAVLASTGAIIANAAGLSTTNRALLKQRGAIHRSLELDEEM</sequence>
<reference evidence="2" key="1">
    <citation type="journal article" date="2020" name="Fungal Divers.">
        <title>Resolving the Mortierellaceae phylogeny through synthesis of multi-gene phylogenetics and phylogenomics.</title>
        <authorList>
            <person name="Vandepol N."/>
            <person name="Liber J."/>
            <person name="Desiro A."/>
            <person name="Na H."/>
            <person name="Kennedy M."/>
            <person name="Barry K."/>
            <person name="Grigoriev I.V."/>
            <person name="Miller A.N."/>
            <person name="O'Donnell K."/>
            <person name="Stajich J.E."/>
            <person name="Bonito G."/>
        </authorList>
    </citation>
    <scope>NUCLEOTIDE SEQUENCE</scope>
    <source>
        <strain evidence="2">NRRL 6426</strain>
    </source>
</reference>
<dbReference type="InterPro" id="IPR036322">
    <property type="entry name" value="WD40_repeat_dom_sf"/>
</dbReference>
<comment type="caution">
    <text evidence="2">The sequence shown here is derived from an EMBL/GenBank/DDBJ whole genome shotgun (WGS) entry which is preliminary data.</text>
</comment>
<dbReference type="Proteomes" id="UP000748756">
    <property type="component" value="Unassembled WGS sequence"/>
</dbReference>
<name>A0A9P5RWX9_9FUNG</name>
<keyword evidence="1" id="KW-0853">WD repeat</keyword>
<dbReference type="SUPFAM" id="SSF50978">
    <property type="entry name" value="WD40 repeat-like"/>
    <property type="match status" value="1"/>
</dbReference>
<organism evidence="2 3">
    <name type="scientific">Linnemannia schmuckeri</name>
    <dbReference type="NCBI Taxonomy" id="64567"/>
    <lineage>
        <taxon>Eukaryota</taxon>
        <taxon>Fungi</taxon>
        <taxon>Fungi incertae sedis</taxon>
        <taxon>Mucoromycota</taxon>
        <taxon>Mortierellomycotina</taxon>
        <taxon>Mortierellomycetes</taxon>
        <taxon>Mortierellales</taxon>
        <taxon>Mortierellaceae</taxon>
        <taxon>Linnemannia</taxon>
    </lineage>
</organism>
<dbReference type="InterPro" id="IPR015943">
    <property type="entry name" value="WD40/YVTN_repeat-like_dom_sf"/>
</dbReference>
<dbReference type="OrthoDB" id="2441404at2759"/>